<keyword evidence="1" id="KW-1133">Transmembrane helix</keyword>
<keyword evidence="1" id="KW-0812">Transmembrane</keyword>
<evidence type="ECO:0000256" key="1">
    <source>
        <dbReference type="SAM" id="Phobius"/>
    </source>
</evidence>
<organism evidence="2 3">
    <name type="scientific">Planomonospora venezuelensis</name>
    <dbReference type="NCBI Taxonomy" id="1999"/>
    <lineage>
        <taxon>Bacteria</taxon>
        <taxon>Bacillati</taxon>
        <taxon>Actinomycetota</taxon>
        <taxon>Actinomycetes</taxon>
        <taxon>Streptosporangiales</taxon>
        <taxon>Streptosporangiaceae</taxon>
        <taxon>Planomonospora</taxon>
    </lineage>
</organism>
<feature type="transmembrane region" description="Helical" evidence="1">
    <location>
        <begin position="20"/>
        <end position="42"/>
    </location>
</feature>
<evidence type="ECO:0000313" key="2">
    <source>
        <dbReference type="EMBL" id="MBB5967206.1"/>
    </source>
</evidence>
<proteinExistence type="predicted"/>
<keyword evidence="3" id="KW-1185">Reference proteome</keyword>
<evidence type="ECO:0000313" key="3">
    <source>
        <dbReference type="Proteomes" id="UP000562352"/>
    </source>
</evidence>
<accession>A0A841DJ92</accession>
<name>A0A841DJ92_PLAVE</name>
<dbReference type="AlphaFoldDB" id="A0A841DJ92"/>
<sequence length="46" mass="4942">MHTQVRRDDAGGSPATPRRVARAVLTTAAVAVFWLLVLLPLLSGTR</sequence>
<dbReference type="RefSeq" id="WP_184947938.1">
    <property type="nucleotide sequence ID" value="NZ_BAAAWZ010000004.1"/>
</dbReference>
<gene>
    <name evidence="2" type="ORF">FHS22_006508</name>
</gene>
<dbReference type="Proteomes" id="UP000562352">
    <property type="component" value="Unassembled WGS sequence"/>
</dbReference>
<protein>
    <submittedName>
        <fullName evidence="2">Uncharacterized protein</fullName>
    </submittedName>
</protein>
<dbReference type="EMBL" id="JACHJJ010000030">
    <property type="protein sequence ID" value="MBB5967206.1"/>
    <property type="molecule type" value="Genomic_DNA"/>
</dbReference>
<comment type="caution">
    <text evidence="2">The sequence shown here is derived from an EMBL/GenBank/DDBJ whole genome shotgun (WGS) entry which is preliminary data.</text>
</comment>
<reference evidence="2 3" key="1">
    <citation type="submission" date="2020-08" db="EMBL/GenBank/DDBJ databases">
        <title>Genomic Encyclopedia of Type Strains, Phase III (KMG-III): the genomes of soil and plant-associated and newly described type strains.</title>
        <authorList>
            <person name="Whitman W."/>
        </authorList>
    </citation>
    <scope>NUCLEOTIDE SEQUENCE [LARGE SCALE GENOMIC DNA]</scope>
    <source>
        <strain evidence="2 3">CECT 3303</strain>
    </source>
</reference>
<keyword evidence="1" id="KW-0472">Membrane</keyword>